<keyword evidence="2" id="KW-1185">Reference proteome</keyword>
<organism evidence="1 2">
    <name type="scientific">Lactobacillus colini</name>
    <dbReference type="NCBI Taxonomy" id="1819254"/>
    <lineage>
        <taxon>Bacteria</taxon>
        <taxon>Bacillati</taxon>
        <taxon>Bacillota</taxon>
        <taxon>Bacilli</taxon>
        <taxon>Lactobacillales</taxon>
        <taxon>Lactobacillaceae</taxon>
        <taxon>Lactobacillus</taxon>
    </lineage>
</organism>
<gene>
    <name evidence="1" type="ORF">J2Z60_000389</name>
</gene>
<proteinExistence type="predicted"/>
<sequence>MANIEQRGKHFRARITFYKNGKRDYLTKTFQTKMKQKFGQCS</sequence>
<name>A0ABS4MC11_9LACO</name>
<evidence type="ECO:0000313" key="2">
    <source>
        <dbReference type="Proteomes" id="UP001519292"/>
    </source>
</evidence>
<reference evidence="1 2" key="1">
    <citation type="submission" date="2021-03" db="EMBL/GenBank/DDBJ databases">
        <title>Genomic Encyclopedia of Type Strains, Phase IV (KMG-IV): sequencing the most valuable type-strain genomes for metagenomic binning, comparative biology and taxonomic classification.</title>
        <authorList>
            <person name="Goeker M."/>
        </authorList>
    </citation>
    <scope>NUCLEOTIDE SEQUENCE [LARGE SCALE GENOMIC DNA]</scope>
    <source>
        <strain evidence="1 2">DSM 101872</strain>
    </source>
</reference>
<evidence type="ECO:0008006" key="3">
    <source>
        <dbReference type="Google" id="ProtNLM"/>
    </source>
</evidence>
<dbReference type="EMBL" id="JAGGLU010000002">
    <property type="protein sequence ID" value="MBP2057225.1"/>
    <property type="molecule type" value="Genomic_DNA"/>
</dbReference>
<accession>A0ABS4MC11</accession>
<dbReference type="Proteomes" id="UP001519292">
    <property type="component" value="Unassembled WGS sequence"/>
</dbReference>
<protein>
    <recommendedName>
        <fullName evidence="3">Integrase</fullName>
    </recommendedName>
</protein>
<comment type="caution">
    <text evidence="1">The sequence shown here is derived from an EMBL/GenBank/DDBJ whole genome shotgun (WGS) entry which is preliminary data.</text>
</comment>
<evidence type="ECO:0000313" key="1">
    <source>
        <dbReference type="EMBL" id="MBP2057225.1"/>
    </source>
</evidence>